<feature type="domain" description="Cation efflux protein transmembrane" evidence="7">
    <location>
        <begin position="13"/>
        <end position="106"/>
    </location>
</feature>
<evidence type="ECO:0000256" key="4">
    <source>
        <dbReference type="ARBA" id="ARBA00023136"/>
    </source>
</evidence>
<evidence type="ECO:0000259" key="8">
    <source>
        <dbReference type="Pfam" id="PF07486"/>
    </source>
</evidence>
<evidence type="ECO:0000313" key="9">
    <source>
        <dbReference type="Proteomes" id="UP000050741"/>
    </source>
</evidence>
<evidence type="ECO:0000256" key="5">
    <source>
        <dbReference type="SAM" id="MobiDB-lite"/>
    </source>
</evidence>
<dbReference type="Pfam" id="PF01545">
    <property type="entry name" value="Cation_efflux"/>
    <property type="match status" value="1"/>
</dbReference>
<evidence type="ECO:0000259" key="7">
    <source>
        <dbReference type="Pfam" id="PF01545"/>
    </source>
</evidence>
<dbReference type="GO" id="GO:0016787">
    <property type="term" value="F:hydrolase activity"/>
    <property type="evidence" value="ECO:0007669"/>
    <property type="project" value="InterPro"/>
</dbReference>
<dbReference type="GO" id="GO:0008324">
    <property type="term" value="F:monoatomic cation transmembrane transporter activity"/>
    <property type="evidence" value="ECO:0007669"/>
    <property type="project" value="InterPro"/>
</dbReference>
<comment type="subcellular location">
    <subcellularLocation>
        <location evidence="1">Membrane</location>
        <topology evidence="1">Multi-pass membrane protein</topology>
    </subcellularLocation>
</comment>
<feature type="transmembrane region" description="Helical" evidence="6">
    <location>
        <begin position="178"/>
        <end position="197"/>
    </location>
</feature>
<feature type="transmembrane region" description="Helical" evidence="6">
    <location>
        <begin position="12"/>
        <end position="34"/>
    </location>
</feature>
<evidence type="ECO:0000256" key="1">
    <source>
        <dbReference type="ARBA" id="ARBA00004141"/>
    </source>
</evidence>
<dbReference type="Pfam" id="PF07486">
    <property type="entry name" value="Hydrolase_2"/>
    <property type="match status" value="1"/>
</dbReference>
<dbReference type="Gene3D" id="1.10.10.2520">
    <property type="entry name" value="Cell wall hydrolase SleB, domain 1"/>
    <property type="match status" value="1"/>
</dbReference>
<reference evidence="10" key="3">
    <citation type="submission" date="2016-06" db="UniProtKB">
        <authorList>
            <consortium name="WormBaseParasite"/>
        </authorList>
    </citation>
    <scope>IDENTIFICATION</scope>
</reference>
<feature type="region of interest" description="Disordered" evidence="5">
    <location>
        <begin position="480"/>
        <end position="509"/>
    </location>
</feature>
<evidence type="ECO:0000313" key="10">
    <source>
        <dbReference type="WBParaSite" id="GPLIN_001190600"/>
    </source>
</evidence>
<organism evidence="9 10">
    <name type="scientific">Globodera pallida</name>
    <name type="common">Potato cyst nematode worm</name>
    <name type="synonym">Heterodera pallida</name>
    <dbReference type="NCBI Taxonomy" id="36090"/>
    <lineage>
        <taxon>Eukaryota</taxon>
        <taxon>Metazoa</taxon>
        <taxon>Ecdysozoa</taxon>
        <taxon>Nematoda</taxon>
        <taxon>Chromadorea</taxon>
        <taxon>Rhabditida</taxon>
        <taxon>Tylenchina</taxon>
        <taxon>Tylenchomorpha</taxon>
        <taxon>Tylenchoidea</taxon>
        <taxon>Heteroderidae</taxon>
        <taxon>Heteroderinae</taxon>
        <taxon>Globodera</taxon>
    </lineage>
</organism>
<accession>A0A183CGA1</accession>
<sequence>MRWPEAIGGKGGAALAKGVFILAFGIGILIDIAVKLQSGIPPSSTLMLGFGTLALAANLLCLRLLWRFRTQDVNMASTFECSRNDVVSNIGVLVAAGSVALFASPWPDILRDPQRGAGPAHRSRLKLPLPSSVSPWDAVESGGEAGAEIGYAAHGQGARAGLARVFWRRFSKMQARGIAAAIVVSLIGAGFSAQALAPDTRPKAEPRAVAVGYEAEDHFPGAAFYYAVDDDAAVSAGTTGTTALPDMPIPADALDAPVDGSIQPALPFHLAGSGVDKARALQCLTTAIYYEAANEPSDGQRAVAQVILNRVRHPAFPATVCGVVFQGSEKRGCQFSFACDGAMARVPMRSAWDRAARVANAALSGQVFGAVGEATHYHTYAVTPAWNRSLVMTGVFGAHFFHRWKGWWGTAAAFRQAYRGGEPLPQPHARIDLADALAPVVPVPAAAAALPGKPPAPIATPRENIQPAYAQSGTPVGGYVPRAVPSASPMDQGESQILDKWKDSGKPLR</sequence>
<protein>
    <submittedName>
        <fullName evidence="10">Hydrolase_2 domain-containing protein</fullName>
    </submittedName>
</protein>
<keyword evidence="4 6" id="KW-0472">Membrane</keyword>
<evidence type="ECO:0000256" key="6">
    <source>
        <dbReference type="SAM" id="Phobius"/>
    </source>
</evidence>
<dbReference type="GO" id="GO:0016020">
    <property type="term" value="C:membrane"/>
    <property type="evidence" value="ECO:0007669"/>
    <property type="project" value="UniProtKB-SubCell"/>
</dbReference>
<feature type="compositionally biased region" description="Basic and acidic residues" evidence="5">
    <location>
        <begin position="497"/>
        <end position="509"/>
    </location>
</feature>
<dbReference type="SUPFAM" id="SSF161111">
    <property type="entry name" value="Cation efflux protein transmembrane domain-like"/>
    <property type="match status" value="1"/>
</dbReference>
<dbReference type="AlphaFoldDB" id="A0A183CGA1"/>
<dbReference type="InterPro" id="IPR058533">
    <property type="entry name" value="Cation_efflux_TM"/>
</dbReference>
<keyword evidence="9" id="KW-1185">Reference proteome</keyword>
<dbReference type="Proteomes" id="UP000050741">
    <property type="component" value="Unassembled WGS sequence"/>
</dbReference>
<dbReference type="InterPro" id="IPR011105">
    <property type="entry name" value="Cell_wall_hydrolase_SleB"/>
</dbReference>
<dbReference type="InterPro" id="IPR042047">
    <property type="entry name" value="SleB_dom1"/>
</dbReference>
<evidence type="ECO:0000256" key="3">
    <source>
        <dbReference type="ARBA" id="ARBA00022989"/>
    </source>
</evidence>
<keyword evidence="3 6" id="KW-1133">Transmembrane helix</keyword>
<dbReference type="Gene3D" id="1.20.1510.10">
    <property type="entry name" value="Cation efflux protein transmembrane domain"/>
    <property type="match status" value="1"/>
</dbReference>
<reference evidence="9" key="1">
    <citation type="submission" date="2013-12" db="EMBL/GenBank/DDBJ databases">
        <authorList>
            <person name="Aslett M."/>
        </authorList>
    </citation>
    <scope>NUCLEOTIDE SEQUENCE [LARGE SCALE GENOMIC DNA]</scope>
    <source>
        <strain evidence="9">Lindley</strain>
    </source>
</reference>
<name>A0A183CGA1_GLOPA</name>
<keyword evidence="2 6" id="KW-0812">Transmembrane</keyword>
<feature type="domain" description="Cell wall hydrolase SleB" evidence="8">
    <location>
        <begin position="294"/>
        <end position="401"/>
    </location>
</feature>
<dbReference type="InterPro" id="IPR027469">
    <property type="entry name" value="Cation_efflux_TMD_sf"/>
</dbReference>
<dbReference type="WBParaSite" id="GPLIN_001190600">
    <property type="protein sequence ID" value="GPLIN_001190600"/>
    <property type="gene ID" value="GPLIN_001190600"/>
</dbReference>
<evidence type="ECO:0000256" key="2">
    <source>
        <dbReference type="ARBA" id="ARBA00022692"/>
    </source>
</evidence>
<feature type="transmembrane region" description="Helical" evidence="6">
    <location>
        <begin position="46"/>
        <end position="66"/>
    </location>
</feature>
<proteinExistence type="predicted"/>
<reference evidence="9" key="2">
    <citation type="submission" date="2014-05" db="EMBL/GenBank/DDBJ databases">
        <title>The genome and life-stage specific transcriptomes of Globodera pallida elucidate key aspects of plant parasitism by a cyst nematode.</title>
        <authorList>
            <person name="Cotton J.A."/>
            <person name="Lilley C.J."/>
            <person name="Jones L.M."/>
            <person name="Kikuchi T."/>
            <person name="Reid A.J."/>
            <person name="Thorpe P."/>
            <person name="Tsai I.J."/>
            <person name="Beasley H."/>
            <person name="Blok V."/>
            <person name="Cock P.J.A."/>
            <person name="Van den Akker S.E."/>
            <person name="Holroyd N."/>
            <person name="Hunt M."/>
            <person name="Mantelin S."/>
            <person name="Naghra H."/>
            <person name="Pain A."/>
            <person name="Palomares-Rius J.E."/>
            <person name="Zarowiecki M."/>
            <person name="Berriman M."/>
            <person name="Jones J.T."/>
            <person name="Urwin P.E."/>
        </authorList>
    </citation>
    <scope>NUCLEOTIDE SEQUENCE [LARGE SCALE GENOMIC DNA]</scope>
    <source>
        <strain evidence="9">Lindley</strain>
    </source>
</reference>